<dbReference type="Pfam" id="PF05193">
    <property type="entry name" value="Peptidase_M16_C"/>
    <property type="match status" value="1"/>
</dbReference>
<accession>A0A8J7TNJ3</accession>
<dbReference type="GO" id="GO:0046872">
    <property type="term" value="F:metal ion binding"/>
    <property type="evidence" value="ECO:0007669"/>
    <property type="project" value="InterPro"/>
</dbReference>
<reference evidence="5" key="1">
    <citation type="submission" date="2021-02" db="EMBL/GenBank/DDBJ databases">
        <title>Genome-Resolved Metagenomics of a Microbial Community Performing Photosynthetic Biological Nutrient Removal.</title>
        <authorList>
            <person name="Mcdaniel E.A."/>
        </authorList>
    </citation>
    <scope>NUCLEOTIDE SEQUENCE</scope>
    <source>
        <strain evidence="5">UWPOB_OBS1</strain>
    </source>
</reference>
<feature type="chain" id="PRO_5035172057" evidence="2">
    <location>
        <begin position="31"/>
        <end position="522"/>
    </location>
</feature>
<feature type="region of interest" description="Disordered" evidence="1">
    <location>
        <begin position="40"/>
        <end position="65"/>
    </location>
</feature>
<proteinExistence type="predicted"/>
<protein>
    <submittedName>
        <fullName evidence="5">Insulinase family protein</fullName>
    </submittedName>
</protein>
<evidence type="ECO:0000256" key="1">
    <source>
        <dbReference type="SAM" id="MobiDB-lite"/>
    </source>
</evidence>
<dbReference type="EMBL" id="JAFLCK010000057">
    <property type="protein sequence ID" value="MBN8662844.1"/>
    <property type="molecule type" value="Genomic_DNA"/>
</dbReference>
<gene>
    <name evidence="5" type="ORF">J0M35_20925</name>
</gene>
<sequence length="522" mass="58056">MLNKKLNKQALVGQSILLALAFSWQNAVVAAAPVVKEKAGKVGKSLETKNKEKSPKETSQPQALKAETIDESFRKSAPVLPKPRPFTLPKIEKHRLSNGLEVQFLEDHRFPFTSFNFGFKTGSAYESKDLTGVADATAKMLNEGTETLSSKALADKVEFMGGAIKASADYDYSILSASCLSAYNQNMLDLLGDVLLHPSFPEDELKLFKVNSIQALAMKRAQPDFLVEERFSKVVFGNHPYSLVSPSESDINKLTRSDLVEFHHANYVPNNAVLIIVGDVNPSETLQYLEKTLAKNWLSKPIEANKLELAPEKRERKIHLVDRPGSVQTSIRVGNLSIRRDDPDYYAMLVANQILGGTAHARLFMNIREDKGYTYGAYSRLAPRREPGAFFAKAEVRTEVTNPSLLEFIYELTKMRTTRVKPEELNAAKNYLAGSFQLGLETQAGIAQRLLEANIYNLSDDYLEKYADKIMAVNEDDVQKAAQKLINENNLVICVVGDAGKIKNELSLFAPVAVYDTDGKLK</sequence>
<evidence type="ECO:0000259" key="3">
    <source>
        <dbReference type="Pfam" id="PF00675"/>
    </source>
</evidence>
<feature type="signal peptide" evidence="2">
    <location>
        <begin position="1"/>
        <end position="30"/>
    </location>
</feature>
<feature type="domain" description="Peptidase M16 N-terminal" evidence="3">
    <location>
        <begin position="119"/>
        <end position="241"/>
    </location>
</feature>
<evidence type="ECO:0000259" key="4">
    <source>
        <dbReference type="Pfam" id="PF05193"/>
    </source>
</evidence>
<dbReference type="Gene3D" id="3.30.830.10">
    <property type="entry name" value="Metalloenzyme, LuxS/M16 peptidase-like"/>
    <property type="match status" value="2"/>
</dbReference>
<evidence type="ECO:0000256" key="2">
    <source>
        <dbReference type="SAM" id="SignalP"/>
    </source>
</evidence>
<organism evidence="5 6">
    <name type="scientific">Candidatus Obscuribacter phosphatis</name>
    <dbReference type="NCBI Taxonomy" id="1906157"/>
    <lineage>
        <taxon>Bacteria</taxon>
        <taxon>Bacillati</taxon>
        <taxon>Candidatus Melainabacteria</taxon>
        <taxon>Candidatus Obscuribacterales</taxon>
        <taxon>Candidatus Obscuribacteraceae</taxon>
        <taxon>Candidatus Obscuribacter</taxon>
    </lineage>
</organism>
<feature type="domain" description="Peptidase M16 C-terminal" evidence="4">
    <location>
        <begin position="253"/>
        <end position="431"/>
    </location>
</feature>
<dbReference type="InterPro" id="IPR011765">
    <property type="entry name" value="Pept_M16_N"/>
</dbReference>
<keyword evidence="2" id="KW-0732">Signal</keyword>
<dbReference type="PANTHER" id="PTHR11851:SF224">
    <property type="entry name" value="PROCESSING PROTEASE"/>
    <property type="match status" value="1"/>
</dbReference>
<name>A0A8J7TNJ3_9BACT</name>
<dbReference type="Proteomes" id="UP000664277">
    <property type="component" value="Unassembled WGS sequence"/>
</dbReference>
<feature type="compositionally biased region" description="Basic and acidic residues" evidence="1">
    <location>
        <begin position="40"/>
        <end position="56"/>
    </location>
</feature>
<dbReference type="InterPro" id="IPR011249">
    <property type="entry name" value="Metalloenz_LuxS/M16"/>
</dbReference>
<evidence type="ECO:0000313" key="5">
    <source>
        <dbReference type="EMBL" id="MBN8662844.1"/>
    </source>
</evidence>
<dbReference type="Pfam" id="PF00675">
    <property type="entry name" value="Peptidase_M16"/>
    <property type="match status" value="1"/>
</dbReference>
<evidence type="ECO:0000313" key="6">
    <source>
        <dbReference type="Proteomes" id="UP000664277"/>
    </source>
</evidence>
<dbReference type="AlphaFoldDB" id="A0A8J7TNJ3"/>
<dbReference type="PANTHER" id="PTHR11851">
    <property type="entry name" value="METALLOPROTEASE"/>
    <property type="match status" value="1"/>
</dbReference>
<dbReference type="SUPFAM" id="SSF63411">
    <property type="entry name" value="LuxS/MPP-like metallohydrolase"/>
    <property type="match status" value="2"/>
</dbReference>
<dbReference type="InterPro" id="IPR050361">
    <property type="entry name" value="MPP/UQCRC_Complex"/>
</dbReference>
<comment type="caution">
    <text evidence="5">The sequence shown here is derived from an EMBL/GenBank/DDBJ whole genome shotgun (WGS) entry which is preliminary data.</text>
</comment>
<dbReference type="InterPro" id="IPR007863">
    <property type="entry name" value="Peptidase_M16_C"/>
</dbReference>